<feature type="region of interest" description="Disordered" evidence="1">
    <location>
        <begin position="278"/>
        <end position="299"/>
    </location>
</feature>
<reference evidence="2" key="1">
    <citation type="submission" date="2021-02" db="EMBL/GenBank/DDBJ databases">
        <authorList>
            <person name="Nowell W R."/>
        </authorList>
    </citation>
    <scope>NUCLEOTIDE SEQUENCE</scope>
</reference>
<feature type="non-terminal residue" evidence="2">
    <location>
        <position position="1"/>
    </location>
</feature>
<evidence type="ECO:0000313" key="2">
    <source>
        <dbReference type="EMBL" id="CAF4443201.1"/>
    </source>
</evidence>
<dbReference type="Proteomes" id="UP000663866">
    <property type="component" value="Unassembled WGS sequence"/>
</dbReference>
<sequence length="299" mass="33973">FMDSMNHIYRANRVPIEASSSNKYYLNDRIDTSHQDSSQITDDTGYNSQLASLNSSLNNDNNSSARTNTISKVDETQESSTNTPYSYIDKQYFSRWYHEKYKCSASLNQFKPINNNDDEATKKNPDEDQSNIITHASVPINFVSKEINDKPFRNQIGQIYGLDDIDTSSTASSSHSLVDEINSSAEQNRSRSILKTIDNLNSKQQITIREHYPRKEMPSLTGHRSLSTASIRTSDDDEYELLLHNHPELNKDPNPQIVKKQNSDQVTYKQNISIRYLVPPTPPPTGPLIIRGTHPSSTR</sequence>
<name>A0A820RXX8_9BILA</name>
<keyword evidence="3" id="KW-1185">Reference proteome</keyword>
<dbReference type="EMBL" id="CAJOBG010045308">
    <property type="protein sequence ID" value="CAF4443201.1"/>
    <property type="molecule type" value="Genomic_DNA"/>
</dbReference>
<proteinExistence type="predicted"/>
<organism evidence="2 3">
    <name type="scientific">Rotaria magnacalcarata</name>
    <dbReference type="NCBI Taxonomy" id="392030"/>
    <lineage>
        <taxon>Eukaryota</taxon>
        <taxon>Metazoa</taxon>
        <taxon>Spiralia</taxon>
        <taxon>Gnathifera</taxon>
        <taxon>Rotifera</taxon>
        <taxon>Eurotatoria</taxon>
        <taxon>Bdelloidea</taxon>
        <taxon>Philodinida</taxon>
        <taxon>Philodinidae</taxon>
        <taxon>Rotaria</taxon>
    </lineage>
</organism>
<accession>A0A820RXX8</accession>
<feature type="region of interest" description="Disordered" evidence="1">
    <location>
        <begin position="109"/>
        <end position="133"/>
    </location>
</feature>
<dbReference type="AlphaFoldDB" id="A0A820RXX8"/>
<gene>
    <name evidence="2" type="ORF">OVN521_LOCUS37430</name>
</gene>
<comment type="caution">
    <text evidence="2">The sequence shown here is derived from an EMBL/GenBank/DDBJ whole genome shotgun (WGS) entry which is preliminary data.</text>
</comment>
<protein>
    <submittedName>
        <fullName evidence="2">Uncharacterized protein</fullName>
    </submittedName>
</protein>
<evidence type="ECO:0000256" key="1">
    <source>
        <dbReference type="SAM" id="MobiDB-lite"/>
    </source>
</evidence>
<evidence type="ECO:0000313" key="3">
    <source>
        <dbReference type="Proteomes" id="UP000663866"/>
    </source>
</evidence>